<protein>
    <recommendedName>
        <fullName evidence="4">CheR-type methyltransferase domain-containing protein</fullName>
    </recommendedName>
</protein>
<reference evidence="5 6" key="1">
    <citation type="journal article" date="2019" name="Sci. Rep.">
        <title>Sulfobacillus thermotolerans: new insights into resistance and metabolic capacities of acidophilic chemolithotrophs.</title>
        <authorList>
            <person name="Panyushkina A.E."/>
            <person name="Babenko V.V."/>
            <person name="Nikitina A.S."/>
            <person name="Selezneva O.V."/>
            <person name="Tsaplina I.A."/>
            <person name="Letarova M.A."/>
            <person name="Kostryukova E.S."/>
            <person name="Letarov A.V."/>
        </authorList>
    </citation>
    <scope>NUCLEOTIDE SEQUENCE [LARGE SCALE GENOMIC DNA]</scope>
    <source>
        <strain evidence="5 6">Kr1</strain>
    </source>
</reference>
<feature type="domain" description="CheR-type methyltransferase" evidence="4">
    <location>
        <begin position="1"/>
        <end position="262"/>
    </location>
</feature>
<keyword evidence="3" id="KW-0949">S-adenosyl-L-methionine</keyword>
<evidence type="ECO:0000313" key="5">
    <source>
        <dbReference type="EMBL" id="AUW94814.1"/>
    </source>
</evidence>
<dbReference type="Pfam" id="PF01739">
    <property type="entry name" value="CheR"/>
    <property type="match status" value="1"/>
</dbReference>
<dbReference type="InterPro" id="IPR000780">
    <property type="entry name" value="CheR_MeTrfase"/>
</dbReference>
<dbReference type="InterPro" id="IPR050903">
    <property type="entry name" value="Bact_Chemotaxis_MeTrfase"/>
</dbReference>
<dbReference type="PANTHER" id="PTHR24422:SF19">
    <property type="entry name" value="CHEMOTAXIS PROTEIN METHYLTRANSFERASE"/>
    <property type="match status" value="1"/>
</dbReference>
<evidence type="ECO:0000256" key="3">
    <source>
        <dbReference type="ARBA" id="ARBA00022691"/>
    </source>
</evidence>
<proteinExistence type="predicted"/>
<dbReference type="InterPro" id="IPR022642">
    <property type="entry name" value="CheR_C"/>
</dbReference>
<dbReference type="PRINTS" id="PR00996">
    <property type="entry name" value="CHERMTFRASE"/>
</dbReference>
<dbReference type="PROSITE" id="PS50123">
    <property type="entry name" value="CHER"/>
    <property type="match status" value="1"/>
</dbReference>
<dbReference type="InterPro" id="IPR029063">
    <property type="entry name" value="SAM-dependent_MTases_sf"/>
</dbReference>
<accession>A0ABN5H2Z7</accession>
<evidence type="ECO:0000256" key="1">
    <source>
        <dbReference type="ARBA" id="ARBA00022603"/>
    </source>
</evidence>
<dbReference type="Proteomes" id="UP000325292">
    <property type="component" value="Chromosome"/>
</dbReference>
<evidence type="ECO:0000313" key="6">
    <source>
        <dbReference type="Proteomes" id="UP000325292"/>
    </source>
</evidence>
<dbReference type="SUPFAM" id="SSF53335">
    <property type="entry name" value="S-adenosyl-L-methionine-dependent methyltransferases"/>
    <property type="match status" value="1"/>
</dbReference>
<dbReference type="PANTHER" id="PTHR24422">
    <property type="entry name" value="CHEMOTAXIS PROTEIN METHYLTRANSFERASE"/>
    <property type="match status" value="1"/>
</dbReference>
<name>A0ABN5H2Z7_9FIRM</name>
<dbReference type="SUPFAM" id="SSF47757">
    <property type="entry name" value="Chemotaxis receptor methyltransferase CheR, N-terminal domain"/>
    <property type="match status" value="1"/>
</dbReference>
<organism evidence="5 6">
    <name type="scientific">Sulfobacillus thermotolerans</name>
    <dbReference type="NCBI Taxonomy" id="338644"/>
    <lineage>
        <taxon>Bacteria</taxon>
        <taxon>Bacillati</taxon>
        <taxon>Bacillota</taxon>
        <taxon>Clostridia</taxon>
        <taxon>Eubacteriales</taxon>
        <taxon>Clostridiales Family XVII. Incertae Sedis</taxon>
        <taxon>Sulfobacillus</taxon>
    </lineage>
</organism>
<keyword evidence="2" id="KW-0808">Transferase</keyword>
<evidence type="ECO:0000256" key="2">
    <source>
        <dbReference type="ARBA" id="ARBA00022679"/>
    </source>
</evidence>
<keyword evidence="1" id="KW-0489">Methyltransferase</keyword>
<keyword evidence="6" id="KW-1185">Reference proteome</keyword>
<gene>
    <name evidence="5" type="ORF">BXT84_13365</name>
</gene>
<sequence length="262" mass="30225">MTTAFLDQEWHEFLKTVATHPDLVWDLHSYKRPQVERRLQGFLLREGYSSLPQLAAALASQPDLARRMKNFVTVHVSEFFRDRSYWDRLDAVVAQAPWGHQARVWSAGCSWGAEPATVWLMQRKAGRRCEIWATDTDRPVLEEAQTLTFPKETWTAQLEPYRPFVKIYPNGRWTLEESARQDIHFAVQDLLEAHAYPQQFDLVLCRHVLIYFSQEAKQQVLSTLVDSLKPGGYLFIGAAEMLLEARDMGLQAVSPSLFQKST</sequence>
<dbReference type="SMART" id="SM00138">
    <property type="entry name" value="MeTrc"/>
    <property type="match status" value="1"/>
</dbReference>
<evidence type="ECO:0000259" key="4">
    <source>
        <dbReference type="PROSITE" id="PS50123"/>
    </source>
</evidence>
<dbReference type="CDD" id="cd02440">
    <property type="entry name" value="AdoMet_MTases"/>
    <property type="match status" value="1"/>
</dbReference>
<dbReference type="EMBL" id="CP019454">
    <property type="protein sequence ID" value="AUW94814.1"/>
    <property type="molecule type" value="Genomic_DNA"/>
</dbReference>
<dbReference type="Gene3D" id="3.40.50.150">
    <property type="entry name" value="Vaccinia Virus protein VP39"/>
    <property type="match status" value="1"/>
</dbReference>